<sequence length="138" mass="15709">MWDSFWDYFWSLLVIFAFIAYLIILFNILTDLFWRDHKTSGWVKAIWVFFLIVFPYLTALIYLIARGKGMAERAQAAAVAARQETDEYIRQAAGRSPAQEIADAKSLLDSGAISPDEYEALKAKAMSYTVPPTGQESR</sequence>
<keyword evidence="1" id="KW-1133">Transmembrane helix</keyword>
<evidence type="ECO:0000259" key="2">
    <source>
        <dbReference type="Pfam" id="PF09851"/>
    </source>
</evidence>
<dbReference type="Proteomes" id="UP000220340">
    <property type="component" value="Unassembled WGS sequence"/>
</dbReference>
<reference evidence="3 5" key="1">
    <citation type="submission" date="2016-09" db="EMBL/GenBank/DDBJ databases">
        <title>genome sequences of unsequenced Mycobacteria.</title>
        <authorList>
            <person name="Greninger A.L."/>
            <person name="Jerome K.R."/>
            <person name="Mcnair B."/>
            <person name="Wallis C."/>
            <person name="Fang F."/>
        </authorList>
    </citation>
    <scope>NUCLEOTIDE SEQUENCE [LARGE SCALE GENOMIC DNA]</scope>
    <source>
        <strain evidence="3 5">BM1</strain>
    </source>
</reference>
<feature type="transmembrane region" description="Helical" evidence="1">
    <location>
        <begin position="12"/>
        <end position="34"/>
    </location>
</feature>
<keyword evidence="1" id="KW-0472">Membrane</keyword>
<evidence type="ECO:0000313" key="5">
    <source>
        <dbReference type="Proteomes" id="UP000191039"/>
    </source>
</evidence>
<evidence type="ECO:0000313" key="4">
    <source>
        <dbReference type="EMBL" id="PEG52689.1"/>
    </source>
</evidence>
<dbReference type="EMBL" id="MIJD01000496">
    <property type="protein sequence ID" value="OPE45442.1"/>
    <property type="molecule type" value="Genomic_DNA"/>
</dbReference>
<organism evidence="3 5">
    <name type="scientific">Mycolicibacterium diernhoferi</name>
    <dbReference type="NCBI Taxonomy" id="1801"/>
    <lineage>
        <taxon>Bacteria</taxon>
        <taxon>Bacillati</taxon>
        <taxon>Actinomycetota</taxon>
        <taxon>Actinomycetes</taxon>
        <taxon>Mycobacteriales</taxon>
        <taxon>Mycobacteriaceae</taxon>
        <taxon>Mycolicibacterium</taxon>
    </lineage>
</organism>
<reference evidence="4 6" key="2">
    <citation type="submission" date="2017-10" db="EMBL/GenBank/DDBJ databases">
        <title>The new phylogeny of genus Mycobacterium.</title>
        <authorList>
            <person name="Tortoli E."/>
            <person name="Trovato A."/>
            <person name="Cirillo D.M."/>
        </authorList>
    </citation>
    <scope>NUCLEOTIDE SEQUENCE [LARGE SCALE GENOMIC DNA]</scope>
    <source>
        <strain evidence="4 6">IP141170001</strain>
    </source>
</reference>
<dbReference type="InterPro" id="IPR018649">
    <property type="entry name" value="SHOCT"/>
</dbReference>
<proteinExistence type="predicted"/>
<dbReference type="Pfam" id="PF09851">
    <property type="entry name" value="SHOCT"/>
    <property type="match status" value="1"/>
</dbReference>
<evidence type="ECO:0000256" key="1">
    <source>
        <dbReference type="SAM" id="Phobius"/>
    </source>
</evidence>
<keyword evidence="6" id="KW-1185">Reference proteome</keyword>
<evidence type="ECO:0000313" key="3">
    <source>
        <dbReference type="EMBL" id="OPE45442.1"/>
    </source>
</evidence>
<comment type="caution">
    <text evidence="3">The sequence shown here is derived from an EMBL/GenBank/DDBJ whole genome shotgun (WGS) entry which is preliminary data.</text>
</comment>
<protein>
    <recommendedName>
        <fullName evidence="2">SHOCT domain-containing protein</fullName>
    </recommendedName>
</protein>
<dbReference type="OrthoDB" id="7596142at2"/>
<name>A0A1Q4H5F4_9MYCO</name>
<feature type="transmembrane region" description="Helical" evidence="1">
    <location>
        <begin position="46"/>
        <end position="65"/>
    </location>
</feature>
<accession>A0A1Q4H5F4</accession>
<evidence type="ECO:0000313" key="6">
    <source>
        <dbReference type="Proteomes" id="UP000220340"/>
    </source>
</evidence>
<dbReference type="STRING" id="1801.BRW64_25460"/>
<dbReference type="Proteomes" id="UP000191039">
    <property type="component" value="Unassembled WGS sequence"/>
</dbReference>
<dbReference type="AlphaFoldDB" id="A0A1Q4H5F4"/>
<dbReference type="EMBL" id="PDCR01000028">
    <property type="protein sequence ID" value="PEG52689.1"/>
    <property type="molecule type" value="Genomic_DNA"/>
</dbReference>
<feature type="domain" description="SHOCT" evidence="2">
    <location>
        <begin position="100"/>
        <end position="125"/>
    </location>
</feature>
<gene>
    <name evidence="3" type="ORF">BV510_28145</name>
    <name evidence="4" type="ORF">CRI78_20330</name>
</gene>
<keyword evidence="1" id="KW-0812">Transmembrane</keyword>
<dbReference type="RefSeq" id="WP_073859260.1">
    <property type="nucleotide sequence ID" value="NZ_BAAATC010000021.1"/>
</dbReference>